<feature type="domain" description="HTH araC/xylS-type" evidence="5">
    <location>
        <begin position="243"/>
        <end position="340"/>
    </location>
</feature>
<dbReference type="InterPro" id="IPR018060">
    <property type="entry name" value="HTH_AraC"/>
</dbReference>
<dbReference type="InterPro" id="IPR018062">
    <property type="entry name" value="HTH_AraC-typ_CS"/>
</dbReference>
<keyword evidence="1" id="KW-0805">Transcription regulation</keyword>
<evidence type="ECO:0000259" key="5">
    <source>
        <dbReference type="PROSITE" id="PS01124"/>
    </source>
</evidence>
<dbReference type="GO" id="GO:0003700">
    <property type="term" value="F:DNA-binding transcription factor activity"/>
    <property type="evidence" value="ECO:0007669"/>
    <property type="project" value="InterPro"/>
</dbReference>
<dbReference type="RefSeq" id="WP_373565286.1">
    <property type="nucleotide sequence ID" value="NZ_JAFCKD010000023.1"/>
</dbReference>
<dbReference type="Proteomes" id="UP000063308">
    <property type="component" value="Chromosome"/>
</dbReference>
<name>A0A0E4BXI9_9BRAD</name>
<keyword evidence="2" id="KW-0238">DNA-binding</keyword>
<dbReference type="Pfam" id="PF12852">
    <property type="entry name" value="Cupin_6"/>
    <property type="match status" value="1"/>
</dbReference>
<evidence type="ECO:0000256" key="1">
    <source>
        <dbReference type="ARBA" id="ARBA00023015"/>
    </source>
</evidence>
<dbReference type="EMBL" id="AP014685">
    <property type="protein sequence ID" value="BAR62629.1"/>
    <property type="molecule type" value="Genomic_DNA"/>
</dbReference>
<reference evidence="6 7" key="1">
    <citation type="submission" date="2014-11" db="EMBL/GenBank/DDBJ databases">
        <title>Symbiosis island explosion on the genome of extra-slow-growing strains of soybean bradyrhizobia with massive insertion sequences.</title>
        <authorList>
            <person name="Iida T."/>
            <person name="Minamisawa K."/>
        </authorList>
    </citation>
    <scope>NUCLEOTIDE SEQUENCE [LARGE SCALE GENOMIC DNA]</scope>
    <source>
        <strain evidence="6 7">NK6</strain>
    </source>
</reference>
<dbReference type="PROSITE" id="PS00041">
    <property type="entry name" value="HTH_ARAC_FAMILY_1"/>
    <property type="match status" value="1"/>
</dbReference>
<dbReference type="Pfam" id="PF12833">
    <property type="entry name" value="HTH_18"/>
    <property type="match status" value="1"/>
</dbReference>
<dbReference type="PANTHER" id="PTHR46796">
    <property type="entry name" value="HTH-TYPE TRANSCRIPTIONAL ACTIVATOR RHAS-RELATED"/>
    <property type="match status" value="1"/>
</dbReference>
<dbReference type="InterPro" id="IPR032783">
    <property type="entry name" value="AraC_lig"/>
</dbReference>
<evidence type="ECO:0000256" key="3">
    <source>
        <dbReference type="ARBA" id="ARBA00023163"/>
    </source>
</evidence>
<dbReference type="SUPFAM" id="SSF46689">
    <property type="entry name" value="Homeodomain-like"/>
    <property type="match status" value="2"/>
</dbReference>
<dbReference type="AlphaFoldDB" id="A0A0E4BXI9"/>
<sequence>MQFVAMNFASKARMIYARSARKSSRSDQALDTPPDRHETSGNTSDPLSQVFSLLNVRAARCTRFEAGGNWSYRFPAKPALKFGAVIRGDCWIDFGDEAHHRLVTGDCFLLANAPAYVLANDQRLAPEDGIAAFDWTQSDVARHAGSDTVLLAGSFGFEASDAGLLLDALPRFLLIPSRSPSAPIIHSTLGILDLEIRGTGIGAAVLTDRLADVLLVQVLRAALDQSAGEGFGWINALVDARIGKAIRLMHENAAHPWTLEALADAIAMSRSAFSKRFKSLVGLAPLDYLLRWRMRLARDQLRRGATVSATAAQLGYSSESAFGHAFKRVYGHAPKRYWRGQAAGEKFPNAPNKLS</sequence>
<evidence type="ECO:0000256" key="4">
    <source>
        <dbReference type="SAM" id="MobiDB-lite"/>
    </source>
</evidence>
<dbReference type="PANTHER" id="PTHR46796:SF7">
    <property type="entry name" value="ARAC FAMILY TRANSCRIPTIONAL REGULATOR"/>
    <property type="match status" value="1"/>
</dbReference>
<feature type="region of interest" description="Disordered" evidence="4">
    <location>
        <begin position="19"/>
        <end position="46"/>
    </location>
</feature>
<evidence type="ECO:0000313" key="6">
    <source>
        <dbReference type="EMBL" id="BAR62629.1"/>
    </source>
</evidence>
<dbReference type="Gene3D" id="1.10.10.60">
    <property type="entry name" value="Homeodomain-like"/>
    <property type="match status" value="2"/>
</dbReference>
<dbReference type="SMART" id="SM00342">
    <property type="entry name" value="HTH_ARAC"/>
    <property type="match status" value="1"/>
</dbReference>
<dbReference type="PROSITE" id="PS01124">
    <property type="entry name" value="HTH_ARAC_FAMILY_2"/>
    <property type="match status" value="1"/>
</dbReference>
<gene>
    <name evidence="6" type="ORF">NK6_9490</name>
</gene>
<keyword evidence="3" id="KW-0804">Transcription</keyword>
<dbReference type="InterPro" id="IPR009057">
    <property type="entry name" value="Homeodomain-like_sf"/>
</dbReference>
<dbReference type="InterPro" id="IPR050204">
    <property type="entry name" value="AraC_XylS_family_regulators"/>
</dbReference>
<organism evidence="6 7">
    <name type="scientific">Bradyrhizobium diazoefficiens</name>
    <dbReference type="NCBI Taxonomy" id="1355477"/>
    <lineage>
        <taxon>Bacteria</taxon>
        <taxon>Pseudomonadati</taxon>
        <taxon>Pseudomonadota</taxon>
        <taxon>Alphaproteobacteria</taxon>
        <taxon>Hyphomicrobiales</taxon>
        <taxon>Nitrobacteraceae</taxon>
        <taxon>Bradyrhizobium</taxon>
    </lineage>
</organism>
<proteinExistence type="predicted"/>
<evidence type="ECO:0000313" key="7">
    <source>
        <dbReference type="Proteomes" id="UP000063308"/>
    </source>
</evidence>
<accession>A0A0E4BXI9</accession>
<dbReference type="GO" id="GO:0043565">
    <property type="term" value="F:sequence-specific DNA binding"/>
    <property type="evidence" value="ECO:0007669"/>
    <property type="project" value="InterPro"/>
</dbReference>
<evidence type="ECO:0000256" key="2">
    <source>
        <dbReference type="ARBA" id="ARBA00023125"/>
    </source>
</evidence>
<protein>
    <submittedName>
        <fullName evidence="6">Transcriptional regulatory protein</fullName>
    </submittedName>
</protein>